<name>A0A1D7VVC6_9ACTN</name>
<dbReference type="Pfam" id="PF09900">
    <property type="entry name" value="DUF2127"/>
    <property type="match status" value="1"/>
</dbReference>
<gene>
    <name evidence="2" type="ORF">SL103_34645</name>
</gene>
<keyword evidence="1" id="KW-0812">Transmembrane</keyword>
<keyword evidence="3" id="KW-1185">Reference proteome</keyword>
<evidence type="ECO:0000313" key="2">
    <source>
        <dbReference type="EMBL" id="AOP50706.1"/>
    </source>
</evidence>
<keyword evidence="1" id="KW-1133">Transmembrane helix</keyword>
<organism evidence="2 3">
    <name type="scientific">Streptomyces lydicus</name>
    <dbReference type="NCBI Taxonomy" id="47763"/>
    <lineage>
        <taxon>Bacteria</taxon>
        <taxon>Bacillati</taxon>
        <taxon>Actinomycetota</taxon>
        <taxon>Actinomycetes</taxon>
        <taxon>Kitasatosporales</taxon>
        <taxon>Streptomycetaceae</taxon>
        <taxon>Streptomyces</taxon>
    </lineage>
</organism>
<dbReference type="OrthoDB" id="572497at2"/>
<dbReference type="AlphaFoldDB" id="A0A1D7VVC6"/>
<proteinExistence type="predicted"/>
<keyword evidence="1" id="KW-0472">Membrane</keyword>
<dbReference type="KEGG" id="slc:SL103_34645"/>
<protein>
    <recommendedName>
        <fullName evidence="4">DUF2127 domain-containing protein</fullName>
    </recommendedName>
</protein>
<dbReference type="Proteomes" id="UP000094094">
    <property type="component" value="Chromosome"/>
</dbReference>
<feature type="transmembrane region" description="Helical" evidence="1">
    <location>
        <begin position="149"/>
        <end position="172"/>
    </location>
</feature>
<feature type="transmembrane region" description="Helical" evidence="1">
    <location>
        <begin position="202"/>
        <end position="220"/>
    </location>
</feature>
<reference evidence="2 3" key="1">
    <citation type="submission" date="2016-09" db="EMBL/GenBank/DDBJ databases">
        <title>Complete genome sequencing of Streptomyces lydicus 103 and metabolic pathways analysis of antibiotic biosynthesis.</title>
        <authorList>
            <person name="Jia N."/>
            <person name="Ding M.-Z."/>
            <person name="Gao F."/>
            <person name="Yuan Y.-J."/>
        </authorList>
    </citation>
    <scope>NUCLEOTIDE SEQUENCE [LARGE SCALE GENOMIC DNA]</scope>
    <source>
        <strain evidence="2 3">103</strain>
    </source>
</reference>
<evidence type="ECO:0000313" key="3">
    <source>
        <dbReference type="Proteomes" id="UP000094094"/>
    </source>
</evidence>
<sequence length="259" mass="29074">MKIDWDRRTCARRGHTTYLPHEEHLRDRLRADTALGEAWRCLRCGDFVLGAPHGSGPADDAPLVPRGKVLRDLFVLRFLAVERAVRGVFIVLAAVGVWQFSNRKDAVRRFFDEYIAVLRPVARHFHYDLDHSPVVGTIQKTFGYRHSTLVLVAVLLLVYALVEIVEGVGLWYAKRWAEYLTVVATAAFLPLEIYELTEKVSWLKIATLVINILAVLYIALTKRLFGLRGGRAAFDAERHSASLLEVQTSAGVSTAAHNG</sequence>
<dbReference type="RefSeq" id="WP_069572975.1">
    <property type="nucleotide sequence ID" value="NZ_CP017157.1"/>
</dbReference>
<evidence type="ECO:0008006" key="4">
    <source>
        <dbReference type="Google" id="ProtNLM"/>
    </source>
</evidence>
<dbReference type="InterPro" id="IPR021125">
    <property type="entry name" value="DUF2127"/>
</dbReference>
<accession>A0A1D7VVC6</accession>
<evidence type="ECO:0000256" key="1">
    <source>
        <dbReference type="SAM" id="Phobius"/>
    </source>
</evidence>
<dbReference type="EMBL" id="CP017157">
    <property type="protein sequence ID" value="AOP50706.1"/>
    <property type="molecule type" value="Genomic_DNA"/>
</dbReference>